<feature type="binding site" evidence="2">
    <location>
        <begin position="7"/>
        <end position="20"/>
    </location>
    <ligand>
        <name>ATP</name>
        <dbReference type="ChEBI" id="CHEBI:30616"/>
    </ligand>
</feature>
<accession>A0A3E3K6F6</accession>
<dbReference type="PANTHER" id="PTHR37825:SF1">
    <property type="entry name" value="TRNA(MET) CYTIDINE ACETATE LIGASE"/>
    <property type="match status" value="1"/>
</dbReference>
<dbReference type="EC" id="6.3.4.-" evidence="2"/>
<feature type="binding site" evidence="2">
    <location>
        <position position="189"/>
    </location>
    <ligand>
        <name>ATP</name>
        <dbReference type="ChEBI" id="CHEBI:30616"/>
    </ligand>
</feature>
<proteinExistence type="inferred from homology"/>
<comment type="function">
    <text evidence="2">Catalyzes the formation of N(4)-acetylcytidine (ac(4)C) at the wobble position of elongator tRNA(Met), using acetate and ATP as substrates. First activates an acetate ion to form acetyladenylate (Ac-AMP) and then transfers the acetyl group to tRNA to form ac(4)C34.</text>
</comment>
<comment type="subcellular location">
    <subcellularLocation>
        <location evidence="2">Cytoplasm</location>
    </subcellularLocation>
</comment>
<dbReference type="GO" id="GO:0006400">
    <property type="term" value="P:tRNA modification"/>
    <property type="evidence" value="ECO:0007669"/>
    <property type="project" value="UniProtKB-UniRule"/>
</dbReference>
<dbReference type="EMBL" id="QVLX01000001">
    <property type="protein sequence ID" value="RGE90173.1"/>
    <property type="molecule type" value="Genomic_DNA"/>
</dbReference>
<gene>
    <name evidence="2" type="primary">tmcAL</name>
    <name evidence="3" type="ORF">DW016_02700</name>
</gene>
<dbReference type="GO" id="GO:0005524">
    <property type="term" value="F:ATP binding"/>
    <property type="evidence" value="ECO:0007669"/>
    <property type="project" value="UniProtKB-KW"/>
</dbReference>
<dbReference type="GO" id="GO:0000049">
    <property type="term" value="F:tRNA binding"/>
    <property type="evidence" value="ECO:0007669"/>
    <property type="project" value="UniProtKB-KW"/>
</dbReference>
<dbReference type="Gene3D" id="3.40.50.620">
    <property type="entry name" value="HUPs"/>
    <property type="match status" value="1"/>
</dbReference>
<keyword evidence="3" id="KW-0808">Transferase</keyword>
<comment type="caution">
    <text evidence="2">Lacks conserved residue(s) required for the propagation of feature annotation.</text>
</comment>
<dbReference type="AlphaFoldDB" id="A0A3E3K6F6"/>
<sequence length="429" mass="48335">MKIVGLIAEYNPFHNGHEYHIQKAKEVTGADTVIVVMSGNFVQRGAPAIMPKHLRAKVALKSGASLVLELPVCFATGSAEYFAQGAVALLDSLGCVDALCFGSECGDIQPLTRIAEVLSDEPEEYRALLRASLKEGLPFPSARERALQDYLHDPALSRILASPNNTLGVEYIKALIRQESTIRPYTTLRKDSRYHADTLEPAGNFSSATAIRRLLLFSGSSLRTVKDTPYDEPKLSSILARLEDHVPRECVNLLERTHLTRYPIYSNDFSLLIKYQLMRESRGTLTRYADVSEELANRIMKHLNSYQNFDQFCDLIKTKEVTYSRISRCLLHIMLGIQASFLDRVAADGFIHYARMLGFVQKEKEILSFIKKNSRIPLLPKLSDMDSLSEHGQQMLHLDIFASNLYESVISNKFKTPFCNEYSHPLVIV</sequence>
<keyword evidence="2" id="KW-0067">ATP-binding</keyword>
<dbReference type="InterPro" id="IPR008513">
    <property type="entry name" value="tRNA(Met)_cyd_acetate_ligase"/>
</dbReference>
<name>A0A3E3K6F6_9FIRM</name>
<keyword evidence="2" id="KW-0820">tRNA-binding</keyword>
<dbReference type="InterPro" id="IPR014729">
    <property type="entry name" value="Rossmann-like_a/b/a_fold"/>
</dbReference>
<comment type="catalytic activity">
    <reaction evidence="2">
        <text>cytidine(34) in elongator tRNA(Met) + acetate + ATP = N(4)-acetylcytidine(34) in elongator tRNA(Met) + AMP + diphosphate</text>
        <dbReference type="Rhea" id="RHEA:58144"/>
        <dbReference type="Rhea" id="RHEA-COMP:10693"/>
        <dbReference type="Rhea" id="RHEA-COMP:10694"/>
        <dbReference type="ChEBI" id="CHEBI:30089"/>
        <dbReference type="ChEBI" id="CHEBI:30616"/>
        <dbReference type="ChEBI" id="CHEBI:33019"/>
        <dbReference type="ChEBI" id="CHEBI:74900"/>
        <dbReference type="ChEBI" id="CHEBI:82748"/>
        <dbReference type="ChEBI" id="CHEBI:456215"/>
    </reaction>
</comment>
<organism evidence="3 4">
    <name type="scientific">Sellimonas intestinalis</name>
    <dbReference type="NCBI Taxonomy" id="1653434"/>
    <lineage>
        <taxon>Bacteria</taxon>
        <taxon>Bacillati</taxon>
        <taxon>Bacillota</taxon>
        <taxon>Clostridia</taxon>
        <taxon>Lachnospirales</taxon>
        <taxon>Lachnospiraceae</taxon>
        <taxon>Sellimonas</taxon>
    </lineage>
</organism>
<protein>
    <recommendedName>
        <fullName evidence="2">tRNA(Met) cytidine acetate ligase</fullName>
        <ecNumber evidence="2">6.3.4.-</ecNumber>
    </recommendedName>
</protein>
<dbReference type="Pfam" id="PF05636">
    <property type="entry name" value="HIGH_NTase1"/>
    <property type="match status" value="1"/>
</dbReference>
<dbReference type="GO" id="GO:0016879">
    <property type="term" value="F:ligase activity, forming carbon-nitrogen bonds"/>
    <property type="evidence" value="ECO:0007669"/>
    <property type="project" value="UniProtKB-UniRule"/>
</dbReference>
<evidence type="ECO:0000313" key="4">
    <source>
        <dbReference type="Proteomes" id="UP000261080"/>
    </source>
</evidence>
<dbReference type="Proteomes" id="UP000261080">
    <property type="component" value="Unassembled WGS sequence"/>
</dbReference>
<feature type="binding site" evidence="2">
    <location>
        <position position="164"/>
    </location>
    <ligand>
        <name>ATP</name>
        <dbReference type="ChEBI" id="CHEBI:30616"/>
    </ligand>
</feature>
<dbReference type="PANTHER" id="PTHR37825">
    <property type="entry name" value="TRNA(MET) CYTIDINE ACETATE LIGASE"/>
    <property type="match status" value="1"/>
</dbReference>
<dbReference type="GO" id="GO:0016740">
    <property type="term" value="F:transferase activity"/>
    <property type="evidence" value="ECO:0007669"/>
    <property type="project" value="UniProtKB-KW"/>
</dbReference>
<keyword evidence="4" id="KW-1185">Reference proteome</keyword>
<evidence type="ECO:0000313" key="3">
    <source>
        <dbReference type="EMBL" id="RGE90173.1"/>
    </source>
</evidence>
<dbReference type="NCBIfam" id="NF010191">
    <property type="entry name" value="PRK13670.1"/>
    <property type="match status" value="1"/>
</dbReference>
<keyword evidence="2" id="KW-0436">Ligase</keyword>
<reference evidence="3 4" key="1">
    <citation type="submission" date="2018-08" db="EMBL/GenBank/DDBJ databases">
        <title>A genome reference for cultivated species of the human gut microbiota.</title>
        <authorList>
            <person name="Zou Y."/>
            <person name="Xue W."/>
            <person name="Luo G."/>
        </authorList>
    </citation>
    <scope>NUCLEOTIDE SEQUENCE [LARGE SCALE GENOMIC DNA]</scope>
    <source>
        <strain evidence="3 4">AF37-2AT</strain>
    </source>
</reference>
<comment type="similarity">
    <text evidence="2">Belongs to the TmcAL family.</text>
</comment>
<dbReference type="RefSeq" id="WP_024732407.1">
    <property type="nucleotide sequence ID" value="NZ_CALBAT010000002.1"/>
</dbReference>
<feature type="binding site" evidence="2">
    <location>
        <position position="102"/>
    </location>
    <ligand>
        <name>ATP</name>
        <dbReference type="ChEBI" id="CHEBI:30616"/>
    </ligand>
</feature>
<dbReference type="GO" id="GO:0005737">
    <property type="term" value="C:cytoplasm"/>
    <property type="evidence" value="ECO:0007669"/>
    <property type="project" value="UniProtKB-SubCell"/>
</dbReference>
<dbReference type="HAMAP" id="MF_01539">
    <property type="entry name" value="TmcAL"/>
    <property type="match status" value="1"/>
</dbReference>
<dbReference type="SUPFAM" id="SSF52374">
    <property type="entry name" value="Nucleotidylyl transferase"/>
    <property type="match status" value="1"/>
</dbReference>
<keyword evidence="2" id="KW-0963">Cytoplasm</keyword>
<keyword evidence="2" id="KW-0547">Nucleotide-binding</keyword>
<comment type="caution">
    <text evidence="3">The sequence shown here is derived from an EMBL/GenBank/DDBJ whole genome shotgun (WGS) entry which is preliminary data.</text>
</comment>
<evidence type="ECO:0000256" key="2">
    <source>
        <dbReference type="HAMAP-Rule" id="MF_01539"/>
    </source>
</evidence>
<keyword evidence="1 2" id="KW-0819">tRNA processing</keyword>
<evidence type="ECO:0000256" key="1">
    <source>
        <dbReference type="ARBA" id="ARBA00022694"/>
    </source>
</evidence>
<keyword evidence="2" id="KW-0694">RNA-binding</keyword>
<dbReference type="OrthoDB" id="9769796at2"/>